<evidence type="ECO:0000256" key="5">
    <source>
        <dbReference type="PROSITE-ProRule" id="PRU01240"/>
    </source>
</evidence>
<gene>
    <name evidence="11" type="ORF">HK100_010197</name>
</gene>
<comment type="similarity">
    <text evidence="1 5 6">Belongs to the peptidase S8 family.</text>
</comment>
<feature type="domain" description="Inhibitor I9" evidence="10">
    <location>
        <begin position="42"/>
        <end position="138"/>
    </location>
</feature>
<reference evidence="11" key="1">
    <citation type="submission" date="2020-05" db="EMBL/GenBank/DDBJ databases">
        <title>Phylogenomic resolution of chytrid fungi.</title>
        <authorList>
            <person name="Stajich J.E."/>
            <person name="Amses K."/>
            <person name="Simmons R."/>
            <person name="Seto K."/>
            <person name="Myers J."/>
            <person name="Bonds A."/>
            <person name="Quandt C.A."/>
            <person name="Barry K."/>
            <person name="Liu P."/>
            <person name="Grigoriev I."/>
            <person name="Longcore J.E."/>
            <person name="James T.Y."/>
        </authorList>
    </citation>
    <scope>NUCLEOTIDE SEQUENCE</scope>
    <source>
        <strain evidence="11">JEL0513</strain>
    </source>
</reference>
<dbReference type="GO" id="GO:0004252">
    <property type="term" value="F:serine-type endopeptidase activity"/>
    <property type="evidence" value="ECO:0007669"/>
    <property type="project" value="UniProtKB-UniRule"/>
</dbReference>
<dbReference type="InterPro" id="IPR023827">
    <property type="entry name" value="Peptidase_S8_Asp-AS"/>
</dbReference>
<dbReference type="EMBL" id="JADGJH010000553">
    <property type="protein sequence ID" value="KAJ3126554.1"/>
    <property type="molecule type" value="Genomic_DNA"/>
</dbReference>
<proteinExistence type="inferred from homology"/>
<dbReference type="InterPro" id="IPR010259">
    <property type="entry name" value="S8pro/Inhibitor_I9"/>
</dbReference>
<dbReference type="InterPro" id="IPR015500">
    <property type="entry name" value="Peptidase_S8_subtilisin-rel"/>
</dbReference>
<keyword evidence="3 5" id="KW-0378">Hydrolase</keyword>
<feature type="active site" description="Charge relay system" evidence="5">
    <location>
        <position position="180"/>
    </location>
</feature>
<feature type="active site" description="Charge relay system" evidence="5">
    <location>
        <position position="212"/>
    </location>
</feature>
<name>A0AAD5XET2_9FUNG</name>
<organism evidence="11 12">
    <name type="scientific">Physocladia obscura</name>
    <dbReference type="NCBI Taxonomy" id="109957"/>
    <lineage>
        <taxon>Eukaryota</taxon>
        <taxon>Fungi</taxon>
        <taxon>Fungi incertae sedis</taxon>
        <taxon>Chytridiomycota</taxon>
        <taxon>Chytridiomycota incertae sedis</taxon>
        <taxon>Chytridiomycetes</taxon>
        <taxon>Chytridiales</taxon>
        <taxon>Chytriomycetaceae</taxon>
        <taxon>Physocladia</taxon>
    </lineage>
</organism>
<evidence type="ECO:0000259" key="10">
    <source>
        <dbReference type="Pfam" id="PF05922"/>
    </source>
</evidence>
<dbReference type="InterPro" id="IPR023828">
    <property type="entry name" value="Peptidase_S8_Ser-AS"/>
</dbReference>
<dbReference type="PROSITE" id="PS00137">
    <property type="entry name" value="SUBTILASE_HIS"/>
    <property type="match status" value="1"/>
</dbReference>
<dbReference type="InterPro" id="IPR036852">
    <property type="entry name" value="Peptidase_S8/S53_dom_sf"/>
</dbReference>
<dbReference type="PANTHER" id="PTHR43806:SF11">
    <property type="entry name" value="CEREVISIN-RELATED"/>
    <property type="match status" value="1"/>
</dbReference>
<dbReference type="PROSITE" id="PS00136">
    <property type="entry name" value="SUBTILASE_ASP"/>
    <property type="match status" value="1"/>
</dbReference>
<dbReference type="Proteomes" id="UP001211907">
    <property type="component" value="Unassembled WGS sequence"/>
</dbReference>
<keyword evidence="2 5" id="KW-0645">Protease</keyword>
<accession>A0AAD5XET2</accession>
<evidence type="ECO:0000313" key="11">
    <source>
        <dbReference type="EMBL" id="KAJ3126554.1"/>
    </source>
</evidence>
<dbReference type="CDD" id="cd04077">
    <property type="entry name" value="Peptidases_S8_PCSK9_ProteinaseK_like"/>
    <property type="match status" value="1"/>
</dbReference>
<feature type="region of interest" description="Disordered" evidence="7">
    <location>
        <begin position="421"/>
        <end position="450"/>
    </location>
</feature>
<dbReference type="SUPFAM" id="SSF52743">
    <property type="entry name" value="Subtilisin-like"/>
    <property type="match status" value="1"/>
</dbReference>
<dbReference type="Gene3D" id="3.40.50.200">
    <property type="entry name" value="Peptidase S8/S53 domain"/>
    <property type="match status" value="1"/>
</dbReference>
<dbReference type="Gene3D" id="3.30.70.80">
    <property type="entry name" value="Peptidase S8 propeptide/proteinase inhibitor I9"/>
    <property type="match status" value="1"/>
</dbReference>
<feature type="signal peptide" evidence="8">
    <location>
        <begin position="1"/>
        <end position="18"/>
    </location>
</feature>
<dbReference type="AlphaFoldDB" id="A0AAD5XET2"/>
<evidence type="ECO:0000256" key="7">
    <source>
        <dbReference type="SAM" id="MobiDB-lite"/>
    </source>
</evidence>
<comment type="caution">
    <text evidence="11">The sequence shown here is derived from an EMBL/GenBank/DDBJ whole genome shotgun (WGS) entry which is preliminary data.</text>
</comment>
<sequence length="472" mass="49051">MKLASVFALLAAAAAAVANPVPAPEPSFAQPSIAAGTPIANQYIIVFNKDIKPSAITAHEAWLSTLMSATVSSANPLIIQDDNVIDVAPLIFPDFDILRRYAMDGFKGYTARIPDVVAKSLKKLPEVAFVEQDQVMTISAVQTSPPSWGLKRISSREKALPADYTYPDSAGEGVDAYIIDTGCHVAHKDFAGRAKVGKSFSNDNNDRDGNGHGTHVSGTVAGTTFGVAKKANLICVKVLNGQGSGTNSDVIAGIDWVGTHAPTTGRKSVANMSLGGGASAALDTAVRAVINAGVAMAVAAGNSAGDACKLSPARVKEALTVAASDKVNKLASFSEKGKCVNIIAPGVDITSSWNNGKENTISGTSMASPHAAGVLALAYGQRNFSSVKELNEYVVAIGTRKAVANVPKDTPNVLLFADVTIDAPEPNPEDPNDPDEPEDPEDPDEPGENVCPFPKCLIDPSCTSCCFEGIDC</sequence>
<dbReference type="PROSITE" id="PS51892">
    <property type="entry name" value="SUBTILASE"/>
    <property type="match status" value="1"/>
</dbReference>
<protein>
    <submittedName>
        <fullName evidence="11">Uncharacterized protein</fullName>
    </submittedName>
</protein>
<evidence type="ECO:0000256" key="3">
    <source>
        <dbReference type="ARBA" id="ARBA00022801"/>
    </source>
</evidence>
<evidence type="ECO:0000259" key="9">
    <source>
        <dbReference type="Pfam" id="PF00082"/>
    </source>
</evidence>
<dbReference type="PANTHER" id="PTHR43806">
    <property type="entry name" value="PEPTIDASE S8"/>
    <property type="match status" value="1"/>
</dbReference>
<dbReference type="GO" id="GO:0006508">
    <property type="term" value="P:proteolysis"/>
    <property type="evidence" value="ECO:0007669"/>
    <property type="project" value="UniProtKB-KW"/>
</dbReference>
<dbReference type="Pfam" id="PF00082">
    <property type="entry name" value="Peptidase_S8"/>
    <property type="match status" value="1"/>
</dbReference>
<dbReference type="PROSITE" id="PS00138">
    <property type="entry name" value="SUBTILASE_SER"/>
    <property type="match status" value="1"/>
</dbReference>
<keyword evidence="4 5" id="KW-0720">Serine protease</keyword>
<dbReference type="Pfam" id="PF05922">
    <property type="entry name" value="Inhibitor_I9"/>
    <property type="match status" value="1"/>
</dbReference>
<keyword evidence="12" id="KW-1185">Reference proteome</keyword>
<dbReference type="InterPro" id="IPR050131">
    <property type="entry name" value="Peptidase_S8_subtilisin-like"/>
</dbReference>
<feature type="compositionally biased region" description="Acidic residues" evidence="7">
    <location>
        <begin position="427"/>
        <end position="447"/>
    </location>
</feature>
<evidence type="ECO:0000256" key="2">
    <source>
        <dbReference type="ARBA" id="ARBA00022670"/>
    </source>
</evidence>
<dbReference type="FunFam" id="3.40.50.200:FF:000014">
    <property type="entry name" value="Proteinase K"/>
    <property type="match status" value="1"/>
</dbReference>
<evidence type="ECO:0000256" key="8">
    <source>
        <dbReference type="SAM" id="SignalP"/>
    </source>
</evidence>
<dbReference type="PRINTS" id="PR00723">
    <property type="entry name" value="SUBTILISIN"/>
</dbReference>
<evidence type="ECO:0000256" key="4">
    <source>
        <dbReference type="ARBA" id="ARBA00022825"/>
    </source>
</evidence>
<dbReference type="GO" id="GO:0005615">
    <property type="term" value="C:extracellular space"/>
    <property type="evidence" value="ECO:0007669"/>
    <property type="project" value="TreeGrafter"/>
</dbReference>
<dbReference type="InterPro" id="IPR034193">
    <property type="entry name" value="PCSK9_ProteinaseK-like"/>
</dbReference>
<dbReference type="SUPFAM" id="SSF54897">
    <property type="entry name" value="Protease propeptides/inhibitors"/>
    <property type="match status" value="1"/>
</dbReference>
<evidence type="ECO:0000313" key="12">
    <source>
        <dbReference type="Proteomes" id="UP001211907"/>
    </source>
</evidence>
<dbReference type="InterPro" id="IPR037045">
    <property type="entry name" value="S8pro/Inhibitor_I9_sf"/>
</dbReference>
<keyword evidence="8" id="KW-0732">Signal</keyword>
<dbReference type="InterPro" id="IPR000209">
    <property type="entry name" value="Peptidase_S8/S53_dom"/>
</dbReference>
<feature type="active site" description="Charge relay system" evidence="5">
    <location>
        <position position="365"/>
    </location>
</feature>
<dbReference type="InterPro" id="IPR022398">
    <property type="entry name" value="Peptidase_S8_His-AS"/>
</dbReference>
<evidence type="ECO:0000256" key="6">
    <source>
        <dbReference type="RuleBase" id="RU003355"/>
    </source>
</evidence>
<feature type="domain" description="Peptidase S8/S53" evidence="9">
    <location>
        <begin position="178"/>
        <end position="394"/>
    </location>
</feature>
<feature type="chain" id="PRO_5042284018" evidence="8">
    <location>
        <begin position="19"/>
        <end position="472"/>
    </location>
</feature>
<evidence type="ECO:0000256" key="1">
    <source>
        <dbReference type="ARBA" id="ARBA00011073"/>
    </source>
</evidence>